<dbReference type="AlphaFoldDB" id="A0AAP8IUE4"/>
<protein>
    <submittedName>
        <fullName evidence="1">Uncharacterized protein</fullName>
    </submittedName>
</protein>
<gene>
    <name evidence="1" type="ORF">CYJ61_00860</name>
</gene>
<evidence type="ECO:0000313" key="1">
    <source>
        <dbReference type="EMBL" id="PKZ59989.1"/>
    </source>
</evidence>
<organism evidence="1 2">
    <name type="scientific">Gardnerella vaginalis</name>
    <dbReference type="NCBI Taxonomy" id="2702"/>
    <lineage>
        <taxon>Bacteria</taxon>
        <taxon>Bacillati</taxon>
        <taxon>Actinomycetota</taxon>
        <taxon>Actinomycetes</taxon>
        <taxon>Bifidobacteriales</taxon>
        <taxon>Bifidobacteriaceae</taxon>
        <taxon>Gardnerella</taxon>
    </lineage>
</organism>
<sequence length="68" mass="7550">MSEVKNLAAELHDAAVERAEARCLVKQAHHALSVANKKYAKALRAIEVQVCADNYKKDVDNSQAEEEQ</sequence>
<comment type="caution">
    <text evidence="1">The sequence shown here is derived from an EMBL/GenBank/DDBJ whole genome shotgun (WGS) entry which is preliminary data.</text>
</comment>
<accession>A0AAP8IUE4</accession>
<evidence type="ECO:0000313" key="2">
    <source>
        <dbReference type="Proteomes" id="UP000234905"/>
    </source>
</evidence>
<proteinExistence type="predicted"/>
<dbReference type="Proteomes" id="UP000234905">
    <property type="component" value="Unassembled WGS sequence"/>
</dbReference>
<name>A0AAP8IUE4_GARVA</name>
<reference evidence="1 2" key="1">
    <citation type="submission" date="2017-12" db="EMBL/GenBank/DDBJ databases">
        <title>Phylogenetic diversity of female urinary microbiome.</title>
        <authorList>
            <person name="Thomas-White K."/>
            <person name="Wolfe A.J."/>
        </authorList>
    </citation>
    <scope>NUCLEOTIDE SEQUENCE [LARGE SCALE GENOMIC DNA]</scope>
    <source>
        <strain evidence="1 2">UMB0682</strain>
    </source>
</reference>
<dbReference type="EMBL" id="PKJN01000001">
    <property type="protein sequence ID" value="PKZ59989.1"/>
    <property type="molecule type" value="Genomic_DNA"/>
</dbReference>